<dbReference type="HOGENOM" id="CLU_2842894_0_0_9"/>
<organism evidence="1 2">
    <name type="scientific">Enterococcus casseliflavus ATCC 12755</name>
    <dbReference type="NCBI Taxonomy" id="888066"/>
    <lineage>
        <taxon>Bacteria</taxon>
        <taxon>Bacillati</taxon>
        <taxon>Bacillota</taxon>
        <taxon>Bacilli</taxon>
        <taxon>Lactobacillales</taxon>
        <taxon>Enterococcaceae</taxon>
        <taxon>Enterococcus</taxon>
    </lineage>
</organism>
<proteinExistence type="predicted"/>
<dbReference type="RefSeq" id="WP_005236922.1">
    <property type="nucleotide sequence ID" value="NZ_GL872323.1"/>
</dbReference>
<comment type="caution">
    <text evidence="1">The sequence shown here is derived from an EMBL/GenBank/DDBJ whole genome shotgun (WGS) entry which is preliminary data.</text>
</comment>
<reference evidence="1 2" key="1">
    <citation type="submission" date="2011-01" db="EMBL/GenBank/DDBJ databases">
        <authorList>
            <person name="Muzny D."/>
            <person name="Qin X."/>
            <person name="Deng J."/>
            <person name="Jiang H."/>
            <person name="Liu Y."/>
            <person name="Qu J."/>
            <person name="Song X.-Z."/>
            <person name="Zhang L."/>
            <person name="Thornton R."/>
            <person name="Coyle M."/>
            <person name="Francisco L."/>
            <person name="Jackson L."/>
            <person name="Javaid M."/>
            <person name="Korchina V."/>
            <person name="Kovar C."/>
            <person name="Mata R."/>
            <person name="Mathew T."/>
            <person name="Ngo R."/>
            <person name="Nguyen L."/>
            <person name="Nguyen N."/>
            <person name="Okwuonu G."/>
            <person name="Ongeri F."/>
            <person name="Pham C."/>
            <person name="Simmons D."/>
            <person name="Wilczek-Boney K."/>
            <person name="Hale W."/>
            <person name="Jakkamsetti A."/>
            <person name="Pham P."/>
            <person name="Ruth R."/>
            <person name="San Lucas F."/>
            <person name="Warren J."/>
            <person name="Zhang J."/>
            <person name="Zhao Z."/>
            <person name="Zhou C."/>
            <person name="Zhu D."/>
            <person name="Lee S."/>
            <person name="Bess C."/>
            <person name="Blankenburg K."/>
            <person name="Forbes L."/>
            <person name="Fu Q."/>
            <person name="Gubbala S."/>
            <person name="Hirani K."/>
            <person name="Jayaseelan J.C."/>
            <person name="Lara F."/>
            <person name="Munidasa M."/>
            <person name="Palculict T."/>
            <person name="Patil S."/>
            <person name="Pu L.-L."/>
            <person name="Saada N."/>
            <person name="Tang L."/>
            <person name="Weissenberger G."/>
            <person name="Zhu Y."/>
            <person name="Hemphill L."/>
            <person name="Shang Y."/>
            <person name="Youmans B."/>
            <person name="Ayvaz T."/>
            <person name="Ross M."/>
            <person name="Santibanez J."/>
            <person name="Aqrawi P."/>
            <person name="Gross S."/>
            <person name="Joshi V."/>
            <person name="Fowler G."/>
            <person name="Nazareth L."/>
            <person name="Reid J."/>
            <person name="Worley K."/>
            <person name="Petrosino J."/>
            <person name="Highlander S."/>
            <person name="Gibbs R."/>
        </authorList>
    </citation>
    <scope>NUCLEOTIDE SEQUENCE [LARGE SCALE GENOMIC DNA]</scope>
    <source>
        <strain evidence="1 2">ATCC 12755</strain>
    </source>
</reference>
<evidence type="ECO:0000313" key="2">
    <source>
        <dbReference type="Proteomes" id="UP000004835"/>
    </source>
</evidence>
<gene>
    <name evidence="1" type="ORF">HMPREF9087_2901</name>
</gene>
<dbReference type="EMBL" id="AEWT01000030">
    <property type="protein sequence ID" value="EGC68311.1"/>
    <property type="molecule type" value="Genomic_DNA"/>
</dbReference>
<dbReference type="AlphaFoldDB" id="F0ENA9"/>
<dbReference type="Proteomes" id="UP000004835">
    <property type="component" value="Unassembled WGS sequence"/>
</dbReference>
<accession>F0ENA9</accession>
<evidence type="ECO:0000313" key="1">
    <source>
        <dbReference type="EMBL" id="EGC68311.1"/>
    </source>
</evidence>
<name>F0ENA9_ENTCA</name>
<protein>
    <submittedName>
        <fullName evidence="1">Uncharacterized protein</fullName>
    </submittedName>
</protein>
<sequence length="65" mass="7779">MEAKIIEDCKSFRRPSEKAEEVRDFKLEEIIEVYPLTDKWMELRPVTAEGTLYTEFIQKSKLKLQ</sequence>